<reference evidence="1" key="1">
    <citation type="submission" date="2020-08" db="EMBL/GenBank/DDBJ databases">
        <title>Multicomponent nature underlies the extraordinary mechanical properties of spider dragline silk.</title>
        <authorList>
            <person name="Kono N."/>
            <person name="Nakamura H."/>
            <person name="Mori M."/>
            <person name="Yoshida Y."/>
            <person name="Ohtoshi R."/>
            <person name="Malay A.D."/>
            <person name="Moran D.A.P."/>
            <person name="Tomita M."/>
            <person name="Numata K."/>
            <person name="Arakawa K."/>
        </authorList>
    </citation>
    <scope>NUCLEOTIDE SEQUENCE</scope>
</reference>
<protein>
    <submittedName>
        <fullName evidence="1">Uncharacterized protein</fullName>
    </submittedName>
</protein>
<dbReference type="AlphaFoldDB" id="A0A8X6XIJ1"/>
<comment type="caution">
    <text evidence="1">The sequence shown here is derived from an EMBL/GenBank/DDBJ whole genome shotgun (WGS) entry which is preliminary data.</text>
</comment>
<name>A0A8X6XIJ1_9ARAC</name>
<evidence type="ECO:0000313" key="2">
    <source>
        <dbReference type="Proteomes" id="UP000886998"/>
    </source>
</evidence>
<dbReference type="Proteomes" id="UP000886998">
    <property type="component" value="Unassembled WGS sequence"/>
</dbReference>
<gene>
    <name evidence="1" type="ORF">TNIN_79081</name>
</gene>
<proteinExistence type="predicted"/>
<sequence length="105" mass="11877">MLKILFPRFLGLSKTFSLHFNWGDLVERENTRGSLDLRGVKISGAPTFTRGSGSQMTEFGFGDEIVLKLQWARRANEINLGKKLLPPFFLMVLLKAFNENDTVVS</sequence>
<keyword evidence="2" id="KW-1185">Reference proteome</keyword>
<dbReference type="EMBL" id="BMAV01008653">
    <property type="protein sequence ID" value="GFY52361.1"/>
    <property type="molecule type" value="Genomic_DNA"/>
</dbReference>
<evidence type="ECO:0000313" key="1">
    <source>
        <dbReference type="EMBL" id="GFY52361.1"/>
    </source>
</evidence>
<accession>A0A8X6XIJ1</accession>
<organism evidence="1 2">
    <name type="scientific">Trichonephila inaurata madagascariensis</name>
    <dbReference type="NCBI Taxonomy" id="2747483"/>
    <lineage>
        <taxon>Eukaryota</taxon>
        <taxon>Metazoa</taxon>
        <taxon>Ecdysozoa</taxon>
        <taxon>Arthropoda</taxon>
        <taxon>Chelicerata</taxon>
        <taxon>Arachnida</taxon>
        <taxon>Araneae</taxon>
        <taxon>Araneomorphae</taxon>
        <taxon>Entelegynae</taxon>
        <taxon>Araneoidea</taxon>
        <taxon>Nephilidae</taxon>
        <taxon>Trichonephila</taxon>
        <taxon>Trichonephila inaurata</taxon>
    </lineage>
</organism>